<evidence type="ECO:0000256" key="9">
    <source>
        <dbReference type="HAMAP-Rule" id="MF_03104"/>
    </source>
</evidence>
<evidence type="ECO:0000256" key="5">
    <source>
        <dbReference type="ARBA" id="ARBA00023055"/>
    </source>
</evidence>
<evidence type="ECO:0000313" key="13">
    <source>
        <dbReference type="Proteomes" id="UP000723463"/>
    </source>
</evidence>
<evidence type="ECO:0000256" key="7">
    <source>
        <dbReference type="ARBA" id="ARBA00023128"/>
    </source>
</evidence>
<accession>A0A9P6K6K6</accession>
<feature type="region of interest" description="Disordered" evidence="10">
    <location>
        <begin position="516"/>
        <end position="588"/>
    </location>
</feature>
<dbReference type="GO" id="GO:1990456">
    <property type="term" value="P:mitochondrion-endoplasmic reticulum membrane tethering"/>
    <property type="evidence" value="ECO:0007669"/>
    <property type="project" value="TreeGrafter"/>
</dbReference>
<dbReference type="AlphaFoldDB" id="A0A9P6K6K6"/>
<gene>
    <name evidence="9 12" type="primary">MDM12</name>
    <name evidence="12" type="ORF">EC957_006851</name>
</gene>
<feature type="region of interest" description="Disordered" evidence="10">
    <location>
        <begin position="76"/>
        <end position="108"/>
    </location>
</feature>
<comment type="similarity">
    <text evidence="9">Belongs to the MDM12 family.</text>
</comment>
<dbReference type="GO" id="GO:0032865">
    <property type="term" value="C:ERMES complex"/>
    <property type="evidence" value="ECO:0007669"/>
    <property type="project" value="UniProtKB-UniRule"/>
</dbReference>
<evidence type="ECO:0000256" key="10">
    <source>
        <dbReference type="SAM" id="MobiDB-lite"/>
    </source>
</evidence>
<feature type="region of interest" description="Disordered" evidence="10">
    <location>
        <begin position="716"/>
        <end position="782"/>
    </location>
</feature>
<sequence length="838" mass="91456">MSFVFEWDKLDDEVALQIEGMIHAHFQRIPKPAFMGNIAVSKFRFGSTPPNITVLDVTDPLEEWYVHMDQEEARLAQEAAEGGGGESMDEDELASGEEYDDEYSYSEDGSIVMVGEGDDIEYLRSGSYEEDEQLETEAWMRRSRRQEGSGSDHEYYTSTRDHNQHFKSALASPTRISPSSSASSSGSGQSRRPSAARDHPPLAGNRYNGDNKEINAPSTTTNRSDRNPKLGIDTSLGSPGHARSSSSTQHNPISTKKPATTHSLSSHASDDEIESEAFYTQGESTIYQRMKNLVLEPSSFLSSRPASVEGESSDDQPLLKPATTQQTTLGAPLFTTTPGGPNGNTNNGLGFGFNAGIGSSPGSVISSVMQTRSNTRPLSSASFYSTPPAAATAAGAATSHASTAQHPQLYFPDLSGMVVSGNSLLGLRAGTPSRTIPSTPRGFESPTLAFSRRQSFSDNDSNDPAANSTSNRYSAPVPIPSQSGSDHHHQQTTEYMSPVEALSFDAFSRQPKVVERLKDEEDAHPPRSRSAPSYNGDHQSQRQANPRSRPDRGEQQLQADGRRRRKRNQGDSYHRSGPSFPPSPIPVSRRHENDIQMLLAVHYQGQMGFTVETELLLNYPTYAFLTLPVKLVITGFSFKTKMLMGYLRDHVNVSFLEPEDPNESILSNVRIESQVGDEQKQGKVERFVVEQLRKFITEDFVYPSYHSVELVRAPAPAPPPTAAAAAQPTDAAARSAQTLNTARSAGRDRSSSSSGVSPAASNKDQSEALEDGEKGEEEEEELSALAALQGQQPLLLVCMRLRRFELDQEPLQLTVVISFLKKGKQIITVVGLCNPMTS</sequence>
<dbReference type="EMBL" id="JAAAXW010000031">
    <property type="protein sequence ID" value="KAF9548355.1"/>
    <property type="molecule type" value="Genomic_DNA"/>
</dbReference>
<evidence type="ECO:0000256" key="1">
    <source>
        <dbReference type="ARBA" id="ARBA00004370"/>
    </source>
</evidence>
<dbReference type="Proteomes" id="UP000723463">
    <property type="component" value="Unassembled WGS sequence"/>
</dbReference>
<dbReference type="PANTHER" id="PTHR28204">
    <property type="entry name" value="MITOCHONDRIAL DISTRIBUTION AND MORPHOLOGY PROTEIN 12"/>
    <property type="match status" value="1"/>
</dbReference>
<feature type="compositionally biased region" description="Basic and acidic residues" evidence="10">
    <location>
        <begin position="145"/>
        <end position="164"/>
    </location>
</feature>
<keyword evidence="4 9" id="KW-0256">Endoplasmic reticulum</keyword>
<protein>
    <recommendedName>
        <fullName evidence="9">Mitochondrial distribution and morphology protein 12</fullName>
    </recommendedName>
    <alternativeName>
        <fullName evidence="9">Mitochondrial inheritance component MDM12</fullName>
    </alternativeName>
</protein>
<dbReference type="PROSITE" id="PS51847">
    <property type="entry name" value="SMP"/>
    <property type="match status" value="1"/>
</dbReference>
<dbReference type="InterPro" id="IPR027532">
    <property type="entry name" value="Mdm12"/>
</dbReference>
<feature type="compositionally biased region" description="Low complexity" evidence="10">
    <location>
        <begin position="171"/>
        <end position="193"/>
    </location>
</feature>
<keyword evidence="2" id="KW-0813">Transport</keyword>
<reference evidence="12" key="1">
    <citation type="journal article" date="2020" name="Fungal Divers.">
        <title>Resolving the Mortierellaceae phylogeny through synthesis of multi-gene phylogenetics and phylogenomics.</title>
        <authorList>
            <person name="Vandepol N."/>
            <person name="Liber J."/>
            <person name="Desiro A."/>
            <person name="Na H."/>
            <person name="Kennedy M."/>
            <person name="Barry K."/>
            <person name="Grigoriev I.V."/>
            <person name="Miller A.N."/>
            <person name="O'Donnell K."/>
            <person name="Stajich J.E."/>
            <person name="Bonito G."/>
        </authorList>
    </citation>
    <scope>NUCLEOTIDE SEQUENCE</scope>
    <source>
        <strain evidence="12">NRRL 2591</strain>
    </source>
</reference>
<dbReference type="GO" id="GO:0045040">
    <property type="term" value="P:protein insertion into mitochondrial outer membrane"/>
    <property type="evidence" value="ECO:0007669"/>
    <property type="project" value="UniProtKB-UniRule"/>
</dbReference>
<feature type="compositionally biased region" description="Acidic residues" evidence="10">
    <location>
        <begin position="87"/>
        <end position="105"/>
    </location>
</feature>
<comment type="subunit">
    <text evidence="9">Component of the ER-mitochondria encounter structure (ERMES) or MDM complex, composed of MMM1, MDM10, MDM12 and MDM34. A MMM1 homodimer associates with one molecule of MDM12 on each side in a pairwise head-to-tail manner, and the SMP-LTD domains of MMM1 and MDM12 generate a continuous hydrophobic tunnel for phospholipid trafficking.</text>
</comment>
<feature type="compositionally biased region" description="Polar residues" evidence="10">
    <location>
        <begin position="530"/>
        <end position="546"/>
    </location>
</feature>
<keyword evidence="3 9" id="KW-1000">Mitochondrion outer membrane</keyword>
<evidence type="ECO:0000256" key="2">
    <source>
        <dbReference type="ARBA" id="ARBA00022448"/>
    </source>
</evidence>
<name>A0A9P6K6K6_9FUNG</name>
<comment type="function">
    <text evidence="9">Component of the ERMES/MDM complex, which serves as a molecular tether to connect the endoplasmic reticulum (ER) and mitochondria. Components of this complex are involved in the control of mitochondrial shape and protein biogenesis, and function in nonvesicular lipid trafficking between the ER and mitochondria. MDM12 is required for the interaction of the ER-resident membrane protein MMM1 and the outer mitochondrial membrane-resident beta-barrel protein MDM10. The MDM12-MMM1 subcomplex functions in the major beta-barrel assembly pathway that is responsible for biogenesis of all mitochondrial outer membrane beta-barrel proteins, and acts in a late step after the SAM complex. The MDM10-MDM12-MMM1 subcomplex further acts in the TOM40-specific pathway after the action of the MDM12-MMM1 complex. Essential for establishing and maintaining the structure of mitochondria and maintenance of mtDNA nucleoids.</text>
</comment>
<dbReference type="GO" id="GO:0015914">
    <property type="term" value="P:phospholipid transport"/>
    <property type="evidence" value="ECO:0007669"/>
    <property type="project" value="TreeGrafter"/>
</dbReference>
<feature type="compositionally biased region" description="Low complexity" evidence="10">
    <location>
        <begin position="332"/>
        <end position="348"/>
    </location>
</feature>
<comment type="caution">
    <text evidence="12">The sequence shown here is derived from an EMBL/GenBank/DDBJ whole genome shotgun (WGS) entry which is preliminary data.</text>
</comment>
<feature type="compositionally biased region" description="Acidic residues" evidence="10">
    <location>
        <begin position="767"/>
        <end position="782"/>
    </location>
</feature>
<feature type="compositionally biased region" description="Low complexity" evidence="10">
    <location>
        <begin position="722"/>
        <end position="733"/>
    </location>
</feature>
<feature type="compositionally biased region" description="Basic and acidic residues" evidence="10">
    <location>
        <begin position="516"/>
        <end position="525"/>
    </location>
</feature>
<keyword evidence="6" id="KW-0446">Lipid-binding</keyword>
<dbReference type="Pfam" id="PF26544">
    <property type="entry name" value="Mdm12"/>
    <property type="match status" value="2"/>
</dbReference>
<feature type="region of interest" description="Disordered" evidence="10">
    <location>
        <begin position="303"/>
        <end position="348"/>
    </location>
</feature>
<keyword evidence="8 9" id="KW-0472">Membrane</keyword>
<proteinExistence type="inferred from homology"/>
<keyword evidence="7 9" id="KW-0496">Mitochondrion</keyword>
<dbReference type="HAMAP" id="MF_03104">
    <property type="entry name" value="Mdm12"/>
    <property type="match status" value="1"/>
</dbReference>
<evidence type="ECO:0000256" key="8">
    <source>
        <dbReference type="ARBA" id="ARBA00023136"/>
    </source>
</evidence>
<feature type="region of interest" description="Disordered" evidence="10">
    <location>
        <begin position="453"/>
        <end position="492"/>
    </location>
</feature>
<feature type="domain" description="SMP-LTD" evidence="11">
    <location>
        <begin position="1"/>
        <end position="711"/>
    </location>
</feature>
<keyword evidence="5" id="KW-0445">Lipid transport</keyword>
<dbReference type="GO" id="GO:0008289">
    <property type="term" value="F:lipid binding"/>
    <property type="evidence" value="ECO:0007669"/>
    <property type="project" value="UniProtKB-KW"/>
</dbReference>
<dbReference type="InterPro" id="IPR031468">
    <property type="entry name" value="SMP_LBD"/>
</dbReference>
<comment type="subcellular location">
    <subcellularLocation>
        <location evidence="1">Membrane</location>
    </subcellularLocation>
    <subcellularLocation>
        <location evidence="9">Mitochondrion outer membrane</location>
        <topology evidence="9">Peripheral membrane protein</topology>
        <orientation evidence="9">Cytoplasmic side</orientation>
    </subcellularLocation>
    <subcellularLocation>
        <location evidence="9">Endoplasmic reticulum membrane</location>
        <topology evidence="9">Peripheral membrane protein</topology>
        <orientation evidence="9">Cytoplasmic side</orientation>
    </subcellularLocation>
    <text evidence="9">The ERMES/MDM complex localizes to a few discrete foci (around 10 per single cell), that represent mitochondria-endoplasmic reticulum junctions. These foci are often found next to mtDNA nucleoids.</text>
</comment>
<keyword evidence="13" id="KW-1185">Reference proteome</keyword>
<evidence type="ECO:0000256" key="3">
    <source>
        <dbReference type="ARBA" id="ARBA00022787"/>
    </source>
</evidence>
<feature type="compositionally biased region" description="Polar residues" evidence="10">
    <location>
        <begin position="453"/>
        <end position="473"/>
    </location>
</feature>
<feature type="compositionally biased region" description="Polar residues" evidence="10">
    <location>
        <begin position="243"/>
        <end position="267"/>
    </location>
</feature>
<feature type="region of interest" description="Disordered" evidence="10">
    <location>
        <begin position="124"/>
        <end position="275"/>
    </location>
</feature>
<feature type="compositionally biased region" description="Low complexity" evidence="10">
    <location>
        <begin position="751"/>
        <end position="761"/>
    </location>
</feature>
<evidence type="ECO:0000256" key="4">
    <source>
        <dbReference type="ARBA" id="ARBA00022824"/>
    </source>
</evidence>
<organism evidence="12 13">
    <name type="scientific">Mortierella hygrophila</name>
    <dbReference type="NCBI Taxonomy" id="979708"/>
    <lineage>
        <taxon>Eukaryota</taxon>
        <taxon>Fungi</taxon>
        <taxon>Fungi incertae sedis</taxon>
        <taxon>Mucoromycota</taxon>
        <taxon>Mortierellomycotina</taxon>
        <taxon>Mortierellomycetes</taxon>
        <taxon>Mortierellales</taxon>
        <taxon>Mortierellaceae</taxon>
        <taxon>Mortierella</taxon>
    </lineage>
</organism>
<dbReference type="PANTHER" id="PTHR28204:SF1">
    <property type="entry name" value="MITOCHONDRIAL DISTRIBUTION AND MORPHOLOGY PROTEIN 12"/>
    <property type="match status" value="1"/>
</dbReference>
<evidence type="ECO:0000313" key="12">
    <source>
        <dbReference type="EMBL" id="KAF9548355.1"/>
    </source>
</evidence>
<evidence type="ECO:0000259" key="11">
    <source>
        <dbReference type="PROSITE" id="PS51847"/>
    </source>
</evidence>
<dbReference type="GO" id="GO:0005789">
    <property type="term" value="C:endoplasmic reticulum membrane"/>
    <property type="evidence" value="ECO:0007669"/>
    <property type="project" value="UniProtKB-SubCell"/>
</dbReference>
<evidence type="ECO:0000256" key="6">
    <source>
        <dbReference type="ARBA" id="ARBA00023121"/>
    </source>
</evidence>